<evidence type="ECO:0000313" key="5">
    <source>
        <dbReference type="Proteomes" id="UP000708208"/>
    </source>
</evidence>
<accession>A0A8J2K0W3</accession>
<dbReference type="Proteomes" id="UP000708208">
    <property type="component" value="Unassembled WGS sequence"/>
</dbReference>
<gene>
    <name evidence="4" type="ORF">AFUS01_LOCUS16379</name>
</gene>
<dbReference type="InterPro" id="IPR004875">
    <property type="entry name" value="DDE_SF_endonuclease_dom"/>
</dbReference>
<evidence type="ECO:0000256" key="1">
    <source>
        <dbReference type="ARBA" id="ARBA00023125"/>
    </source>
</evidence>
<dbReference type="PROSITE" id="PS51253">
    <property type="entry name" value="HTH_CENPB"/>
    <property type="match status" value="1"/>
</dbReference>
<proteinExistence type="predicted"/>
<dbReference type="AlphaFoldDB" id="A0A8J2K0W3"/>
<keyword evidence="5" id="KW-1185">Reference proteome</keyword>
<dbReference type="Pfam" id="PF03221">
    <property type="entry name" value="HTH_Tnp_Tc5"/>
    <property type="match status" value="1"/>
</dbReference>
<organism evidence="4 5">
    <name type="scientific">Allacma fusca</name>
    <dbReference type="NCBI Taxonomy" id="39272"/>
    <lineage>
        <taxon>Eukaryota</taxon>
        <taxon>Metazoa</taxon>
        <taxon>Ecdysozoa</taxon>
        <taxon>Arthropoda</taxon>
        <taxon>Hexapoda</taxon>
        <taxon>Collembola</taxon>
        <taxon>Symphypleona</taxon>
        <taxon>Sminthuridae</taxon>
        <taxon>Allacma</taxon>
    </lineage>
</organism>
<dbReference type="PANTHER" id="PTHR19303:SF74">
    <property type="entry name" value="POGO TRANSPOSABLE ELEMENT WITH KRAB DOMAIN"/>
    <property type="match status" value="1"/>
</dbReference>
<feature type="region of interest" description="Disordered" evidence="2">
    <location>
        <begin position="642"/>
        <end position="685"/>
    </location>
</feature>
<evidence type="ECO:0000313" key="4">
    <source>
        <dbReference type="EMBL" id="CAG7727543.1"/>
    </source>
</evidence>
<dbReference type="Pfam" id="PF03184">
    <property type="entry name" value="DDE_1"/>
    <property type="match status" value="1"/>
</dbReference>
<dbReference type="InterPro" id="IPR050863">
    <property type="entry name" value="CenT-Element_Derived"/>
</dbReference>
<feature type="compositionally biased region" description="Polar residues" evidence="2">
    <location>
        <begin position="314"/>
        <end position="335"/>
    </location>
</feature>
<evidence type="ECO:0000259" key="3">
    <source>
        <dbReference type="PROSITE" id="PS51253"/>
    </source>
</evidence>
<keyword evidence="1" id="KW-0238">DNA-binding</keyword>
<reference evidence="4" key="1">
    <citation type="submission" date="2021-06" db="EMBL/GenBank/DDBJ databases">
        <authorList>
            <person name="Hodson N. C."/>
            <person name="Mongue J. A."/>
            <person name="Jaron S. K."/>
        </authorList>
    </citation>
    <scope>NUCLEOTIDE SEQUENCE</scope>
</reference>
<dbReference type="GO" id="GO:0003677">
    <property type="term" value="F:DNA binding"/>
    <property type="evidence" value="ECO:0007669"/>
    <property type="project" value="UniProtKB-KW"/>
</dbReference>
<feature type="compositionally biased region" description="Polar residues" evidence="2">
    <location>
        <begin position="649"/>
        <end position="661"/>
    </location>
</feature>
<dbReference type="OrthoDB" id="7697906at2759"/>
<feature type="compositionally biased region" description="Low complexity" evidence="2">
    <location>
        <begin position="487"/>
        <end position="498"/>
    </location>
</feature>
<dbReference type="PANTHER" id="PTHR19303">
    <property type="entry name" value="TRANSPOSON"/>
    <property type="match status" value="1"/>
</dbReference>
<protein>
    <recommendedName>
        <fullName evidence="3">HTH CENPB-type domain-containing protein</fullName>
    </recommendedName>
</protein>
<feature type="domain" description="HTH CENPB-type" evidence="3">
    <location>
        <begin position="59"/>
        <end position="136"/>
    </location>
</feature>
<dbReference type="InterPro" id="IPR006600">
    <property type="entry name" value="HTH_CenpB_DNA-bd_dom"/>
</dbReference>
<feature type="region of interest" description="Disordered" evidence="2">
    <location>
        <begin position="279"/>
        <end position="377"/>
    </location>
</feature>
<evidence type="ECO:0000256" key="2">
    <source>
        <dbReference type="SAM" id="MobiDB-lite"/>
    </source>
</evidence>
<dbReference type="EMBL" id="CAJVCH010150082">
    <property type="protein sequence ID" value="CAG7727543.1"/>
    <property type="molecule type" value="Genomic_DNA"/>
</dbReference>
<name>A0A8J2K0W3_9HEXA</name>
<sequence length="698" mass="78026">RGYIRRIAPVQGEDIKNAIRYYRSNVNPSQRETCAAFGLTRSVFQKYLKINPCGIPNECSQRRHAVFTKDMEEEILSYIHMLANRFYAITRQSLAELASRVNLAVRHHLEHPFIDGRAGDGWVTSFLERHCHELSLRTVSAKNYDAGAIFNMDETGVSLVPIKPPKRIVRRGVRSVPVMVPAERATIDVPVLLILDNHSSHVSFQAVSYCRRHHINLLTSPPHTTHKLQPCDVSFFGPLKNKYSQYLVRWLSERPGCIWHFNTFIHVWGLNRHVYDEEFSDQSDEAGNSSGNDDNEPTPLPPDSPLRSQRNEEQFGSNESSCETALEQSNLISPSSEPPLDQPFELLPNHPDGPLPDQPLGSDMDPPNGPPMDQPLELQDFPDKTGLNIVPGFATDSQDGFASSSLPLSKIFEDTEHDYLSHINMWCMIEPPRYPQPSALSAMLDTLSTNLPAPEQYQTESLIPVPLNLNFDFEPCQKKATEPQTNQLGGPPLDQPPGFHTDPPGGPPSDQPPRLDTDSLLYHSDQPSGFQTDLPGGPPFDQPPGFHTDPPGGLPCDQSSGYYTKHSDDEFCTHGLFGVSRRAESEILTGRDEALNNNDNIDLIVPRGSVKRTFTVGPQEVGSSFKFPEICLVEPSKRKPRECQKAELVTSNENMSKLSQKQARKKATTSEESSDERKKTCSISQAEKVILRSGKRVK</sequence>
<dbReference type="GO" id="GO:0005634">
    <property type="term" value="C:nucleus"/>
    <property type="evidence" value="ECO:0007669"/>
    <property type="project" value="TreeGrafter"/>
</dbReference>
<feature type="non-terminal residue" evidence="4">
    <location>
        <position position="1"/>
    </location>
</feature>
<comment type="caution">
    <text evidence="4">The sequence shown here is derived from an EMBL/GenBank/DDBJ whole genome shotgun (WGS) entry which is preliminary data.</text>
</comment>
<feature type="region of interest" description="Disordered" evidence="2">
    <location>
        <begin position="481"/>
        <end position="557"/>
    </location>
</feature>